<dbReference type="GO" id="GO:0006559">
    <property type="term" value="P:L-phenylalanine catabolic process"/>
    <property type="evidence" value="ECO:0007669"/>
    <property type="project" value="TreeGrafter"/>
</dbReference>
<gene>
    <name evidence="4" type="primary">maiA</name>
    <name evidence="4" type="ORF">KP803_00350</name>
</gene>
<dbReference type="EMBL" id="JAJHVV010000001">
    <property type="protein sequence ID" value="MCK6261717.1"/>
    <property type="molecule type" value="Genomic_DNA"/>
</dbReference>
<dbReference type="PROSITE" id="PS50405">
    <property type="entry name" value="GST_CTER"/>
    <property type="match status" value="1"/>
</dbReference>
<sequence>MTERTLYGYWRSSAAYRVRIALNLKKLDYQQVSVNLIKNGGEQHHAHYSALNPSELVPVLIDDNLKLTQSLSIIEYLDEQYPQCPLIPSETEAKYRVKALAQDIAIDIHPINNLRILQYLAGELELTDVKKADWYRHWIEVGFHSLEKKLAQSSGHYCEGDSLSLVDLCLVPQVYNANRFNVDMNAFPIIERINNTLTMHPAFIAAAPENQPDA</sequence>
<dbReference type="RefSeq" id="WP_248006843.1">
    <property type="nucleotide sequence ID" value="NZ_JAJHVV010000001.1"/>
</dbReference>
<dbReference type="PROSITE" id="PS50404">
    <property type="entry name" value="GST_NTER"/>
    <property type="match status" value="1"/>
</dbReference>
<comment type="caution">
    <text evidence="4">The sequence shown here is derived from an EMBL/GenBank/DDBJ whole genome shotgun (WGS) entry which is preliminary data.</text>
</comment>
<dbReference type="InterPro" id="IPR034333">
    <property type="entry name" value="GST_Zeta_N"/>
</dbReference>
<dbReference type="Gene3D" id="1.20.1050.10">
    <property type="match status" value="1"/>
</dbReference>
<dbReference type="Pfam" id="PF13417">
    <property type="entry name" value="GST_N_3"/>
    <property type="match status" value="1"/>
</dbReference>
<organism evidence="4 5">
    <name type="scientific">Vibrio amylolyticus</name>
    <dbReference type="NCBI Taxonomy" id="2847292"/>
    <lineage>
        <taxon>Bacteria</taxon>
        <taxon>Pseudomonadati</taxon>
        <taxon>Pseudomonadota</taxon>
        <taxon>Gammaproteobacteria</taxon>
        <taxon>Vibrionales</taxon>
        <taxon>Vibrionaceae</taxon>
        <taxon>Vibrio</taxon>
    </lineage>
</organism>
<keyword evidence="5" id="KW-1185">Reference proteome</keyword>
<dbReference type="InterPro" id="IPR036249">
    <property type="entry name" value="Thioredoxin-like_sf"/>
</dbReference>
<dbReference type="CDD" id="cd03191">
    <property type="entry name" value="GST_C_Zeta"/>
    <property type="match status" value="1"/>
</dbReference>
<dbReference type="AlphaFoldDB" id="A0A9X1XEW8"/>
<dbReference type="SUPFAM" id="SSF52833">
    <property type="entry name" value="Thioredoxin-like"/>
    <property type="match status" value="1"/>
</dbReference>
<dbReference type="InterPro" id="IPR040079">
    <property type="entry name" value="Glutathione_S-Trfase"/>
</dbReference>
<keyword evidence="4" id="KW-0413">Isomerase</keyword>
<dbReference type="PANTHER" id="PTHR42673:SF21">
    <property type="entry name" value="GLUTATHIONE S-TRANSFERASE YFCF"/>
    <property type="match status" value="1"/>
</dbReference>
<dbReference type="InterPro" id="IPR010987">
    <property type="entry name" value="Glutathione-S-Trfase_C-like"/>
</dbReference>
<dbReference type="GO" id="GO:0016034">
    <property type="term" value="F:maleylacetoacetate isomerase activity"/>
    <property type="evidence" value="ECO:0007669"/>
    <property type="project" value="UniProtKB-EC"/>
</dbReference>
<evidence type="ECO:0000313" key="5">
    <source>
        <dbReference type="Proteomes" id="UP001139559"/>
    </source>
</evidence>
<dbReference type="NCBIfam" id="TIGR01262">
    <property type="entry name" value="maiA"/>
    <property type="match status" value="1"/>
</dbReference>
<evidence type="ECO:0000259" key="2">
    <source>
        <dbReference type="PROSITE" id="PS50404"/>
    </source>
</evidence>
<feature type="domain" description="GST N-terminal" evidence="2">
    <location>
        <begin position="2"/>
        <end position="85"/>
    </location>
</feature>
<dbReference type="Gene3D" id="3.40.30.10">
    <property type="entry name" value="Glutaredoxin"/>
    <property type="match status" value="1"/>
</dbReference>
<evidence type="ECO:0000313" key="4">
    <source>
        <dbReference type="EMBL" id="MCK6261717.1"/>
    </source>
</evidence>
<accession>A0A9X1XEW8</accession>
<dbReference type="GO" id="GO:0005737">
    <property type="term" value="C:cytoplasm"/>
    <property type="evidence" value="ECO:0007669"/>
    <property type="project" value="InterPro"/>
</dbReference>
<dbReference type="SFLD" id="SFLDS00019">
    <property type="entry name" value="Glutathione_Transferase_(cytos"/>
    <property type="match status" value="1"/>
</dbReference>
<dbReference type="SFLD" id="SFLDG00358">
    <property type="entry name" value="Main_(cytGST)"/>
    <property type="match status" value="1"/>
</dbReference>
<comment type="similarity">
    <text evidence="1">Belongs to the GST superfamily. Zeta family.</text>
</comment>
<dbReference type="EC" id="5.2.1.2" evidence="4"/>
<dbReference type="InterPro" id="IPR005955">
    <property type="entry name" value="GST_Zeta"/>
</dbReference>
<dbReference type="Proteomes" id="UP001139559">
    <property type="component" value="Unassembled WGS sequence"/>
</dbReference>
<name>A0A9X1XEW8_9VIBR</name>
<evidence type="ECO:0000256" key="1">
    <source>
        <dbReference type="ARBA" id="ARBA00010007"/>
    </source>
</evidence>
<reference evidence="4" key="1">
    <citation type="submission" date="2021-11" db="EMBL/GenBank/DDBJ databases">
        <title>Vibrio ZSDE26 sp. nov. and Vibrio ZSDZ34 sp. nov., isolated from coastal seawater in Qingdao.</title>
        <authorList>
            <person name="Zhang P."/>
        </authorList>
    </citation>
    <scope>NUCLEOTIDE SEQUENCE</scope>
    <source>
        <strain evidence="4">ZSDE26</strain>
    </source>
</reference>
<proteinExistence type="inferred from homology"/>
<evidence type="ECO:0000259" key="3">
    <source>
        <dbReference type="PROSITE" id="PS50405"/>
    </source>
</evidence>
<dbReference type="FunFam" id="1.20.1050.10:FF:000017">
    <property type="entry name" value="Maleylacetoacetate isomerase"/>
    <property type="match status" value="1"/>
</dbReference>
<protein>
    <submittedName>
        <fullName evidence="4">Maleylacetoacetate isomerase</fullName>
        <ecNumber evidence="4">5.2.1.2</ecNumber>
    </submittedName>
</protein>
<dbReference type="PANTHER" id="PTHR42673">
    <property type="entry name" value="MALEYLACETOACETATE ISOMERASE"/>
    <property type="match status" value="1"/>
</dbReference>
<dbReference type="InterPro" id="IPR034330">
    <property type="entry name" value="GST_Zeta_C"/>
</dbReference>
<dbReference type="InterPro" id="IPR004045">
    <property type="entry name" value="Glutathione_S-Trfase_N"/>
</dbReference>
<dbReference type="SUPFAM" id="SSF47616">
    <property type="entry name" value="GST C-terminal domain-like"/>
    <property type="match status" value="1"/>
</dbReference>
<dbReference type="InterPro" id="IPR036282">
    <property type="entry name" value="Glutathione-S-Trfase_C_sf"/>
</dbReference>
<feature type="domain" description="GST C-terminal" evidence="3">
    <location>
        <begin position="90"/>
        <end position="214"/>
    </location>
</feature>
<dbReference type="GO" id="GO:0004364">
    <property type="term" value="F:glutathione transferase activity"/>
    <property type="evidence" value="ECO:0007669"/>
    <property type="project" value="TreeGrafter"/>
</dbReference>
<dbReference type="CDD" id="cd03042">
    <property type="entry name" value="GST_N_Zeta"/>
    <property type="match status" value="1"/>
</dbReference>
<dbReference type="GO" id="GO:0006749">
    <property type="term" value="P:glutathione metabolic process"/>
    <property type="evidence" value="ECO:0007669"/>
    <property type="project" value="TreeGrafter"/>
</dbReference>